<proteinExistence type="predicted"/>
<reference evidence="2 3" key="2">
    <citation type="submission" date="2018-11" db="EMBL/GenBank/DDBJ databases">
        <authorList>
            <consortium name="Pathogen Informatics"/>
        </authorList>
    </citation>
    <scope>NUCLEOTIDE SEQUENCE [LARGE SCALE GENOMIC DNA]</scope>
    <source>
        <strain evidence="2 3">NST_G2</strain>
    </source>
</reference>
<evidence type="ECO:0000313" key="3">
    <source>
        <dbReference type="Proteomes" id="UP000275846"/>
    </source>
</evidence>
<evidence type="ECO:0000313" key="2">
    <source>
        <dbReference type="EMBL" id="VDL87865.1"/>
    </source>
</evidence>
<dbReference type="OrthoDB" id="6276876at2759"/>
<sequence length="187" mass="19362">MTLSHLHFSFQQQYRHQEAEGVVSPPVAELLSQSSVFPDSKTECELFRDLTGSATATAAVATTTAASFLRPAKSYGCTTTILASPPSASSLACDTFPPRLAAAAASAGLGTDTCIRNPLVFQTHCSASILGSSDSRCPPERLNPVSPASSPGRPEKLAGYLNTKTDDPISSPVAGMTASGDTTGRNV</sequence>
<name>A0A183SB82_SCHSO</name>
<dbReference type="WBParaSite" id="SSLN_0000153601-mRNA-1">
    <property type="protein sequence ID" value="SSLN_0000153601-mRNA-1"/>
    <property type="gene ID" value="SSLN_0000153601"/>
</dbReference>
<accession>A0A183SB82</accession>
<dbReference type="EMBL" id="UYSU01003358">
    <property type="protein sequence ID" value="VDL87865.1"/>
    <property type="molecule type" value="Genomic_DNA"/>
</dbReference>
<organism evidence="4">
    <name type="scientific">Schistocephalus solidus</name>
    <name type="common">Tapeworm</name>
    <dbReference type="NCBI Taxonomy" id="70667"/>
    <lineage>
        <taxon>Eukaryota</taxon>
        <taxon>Metazoa</taxon>
        <taxon>Spiralia</taxon>
        <taxon>Lophotrochozoa</taxon>
        <taxon>Platyhelminthes</taxon>
        <taxon>Cestoda</taxon>
        <taxon>Eucestoda</taxon>
        <taxon>Diphyllobothriidea</taxon>
        <taxon>Diphyllobothriidae</taxon>
        <taxon>Schistocephalus</taxon>
    </lineage>
</organism>
<keyword evidence="3" id="KW-1185">Reference proteome</keyword>
<evidence type="ECO:0000313" key="4">
    <source>
        <dbReference type="WBParaSite" id="SSLN_0000153601-mRNA-1"/>
    </source>
</evidence>
<dbReference type="Proteomes" id="UP000275846">
    <property type="component" value="Unassembled WGS sequence"/>
</dbReference>
<reference evidence="4" key="1">
    <citation type="submission" date="2016-06" db="UniProtKB">
        <authorList>
            <consortium name="WormBaseParasite"/>
        </authorList>
    </citation>
    <scope>IDENTIFICATION</scope>
</reference>
<dbReference type="AlphaFoldDB" id="A0A183SB82"/>
<gene>
    <name evidence="2" type="ORF">SSLN_LOCUS1480</name>
</gene>
<evidence type="ECO:0000256" key="1">
    <source>
        <dbReference type="SAM" id="MobiDB-lite"/>
    </source>
</evidence>
<feature type="region of interest" description="Disordered" evidence="1">
    <location>
        <begin position="136"/>
        <end position="187"/>
    </location>
</feature>
<protein>
    <submittedName>
        <fullName evidence="2 4">Uncharacterized protein</fullName>
    </submittedName>
</protein>